<name>A0A1S7LE34_MAGMO</name>
<reference evidence="3" key="1">
    <citation type="submission" date="2015-04" db="EMBL/GenBank/DDBJ databases">
        <authorList>
            <person name="Syromyatnikov M.Y."/>
            <person name="Popov V.N."/>
        </authorList>
    </citation>
    <scope>NUCLEOTIDE SEQUENCE</scope>
    <source>
        <strain evidence="3">MO-1</strain>
    </source>
</reference>
<evidence type="ECO:0000313" key="3">
    <source>
        <dbReference type="EMBL" id="CRH04317.1"/>
    </source>
</evidence>
<dbReference type="EMBL" id="LO017727">
    <property type="protein sequence ID" value="CRH04317.1"/>
    <property type="molecule type" value="Genomic_DNA"/>
</dbReference>
<dbReference type="SUPFAM" id="SSF52172">
    <property type="entry name" value="CheY-like"/>
    <property type="match status" value="1"/>
</dbReference>
<accession>A0A1S7LE34</accession>
<protein>
    <submittedName>
        <fullName evidence="3">Putative chemotaxis response regulator</fullName>
    </submittedName>
</protein>
<dbReference type="AlphaFoldDB" id="A0A1S7LE34"/>
<gene>
    <name evidence="3" type="ORF">MAGMO_0101</name>
</gene>
<dbReference type="PROSITE" id="PS50110">
    <property type="entry name" value="RESPONSE_REGULATORY"/>
    <property type="match status" value="1"/>
</dbReference>
<dbReference type="Pfam" id="PF00072">
    <property type="entry name" value="Response_reg"/>
    <property type="match status" value="1"/>
</dbReference>
<keyword evidence="1" id="KW-0597">Phosphoprotein</keyword>
<evidence type="ECO:0000256" key="1">
    <source>
        <dbReference type="PROSITE-ProRule" id="PRU00169"/>
    </source>
</evidence>
<evidence type="ECO:0000259" key="2">
    <source>
        <dbReference type="PROSITE" id="PS50110"/>
    </source>
</evidence>
<feature type="domain" description="Response regulatory" evidence="2">
    <location>
        <begin position="3"/>
        <end position="117"/>
    </location>
</feature>
<organism evidence="3">
    <name type="scientific">Magnetococcus massalia (strain MO-1)</name>
    <dbReference type="NCBI Taxonomy" id="451514"/>
    <lineage>
        <taxon>Bacteria</taxon>
        <taxon>Pseudomonadati</taxon>
        <taxon>Pseudomonadota</taxon>
        <taxon>Magnetococcia</taxon>
        <taxon>Magnetococcales</taxon>
        <taxon>Magnetococcaceae</taxon>
        <taxon>Magnetococcus</taxon>
    </lineage>
</organism>
<dbReference type="SMART" id="SM00448">
    <property type="entry name" value="REC"/>
    <property type="match status" value="1"/>
</dbReference>
<dbReference type="InterPro" id="IPR001789">
    <property type="entry name" value="Sig_transdc_resp-reg_receiver"/>
</dbReference>
<dbReference type="InterPro" id="IPR052048">
    <property type="entry name" value="ST_Response_Regulator"/>
</dbReference>
<dbReference type="PANTHER" id="PTHR43228:SF1">
    <property type="entry name" value="TWO-COMPONENT RESPONSE REGULATOR ARR22"/>
    <property type="match status" value="1"/>
</dbReference>
<dbReference type="InterPro" id="IPR011006">
    <property type="entry name" value="CheY-like_superfamily"/>
</dbReference>
<dbReference type="Gene3D" id="3.40.50.2300">
    <property type="match status" value="1"/>
</dbReference>
<proteinExistence type="predicted"/>
<sequence>MIRVLSIDDCTSIQMLIRQILEKGQIEVLTAEDGQQALELLQSESVDLIITDIEMTVMDGWAFIQSYRQQERGGITPIMVLSSSKPTLQQTTSLNISAWQKKPFSARQLRTMVYYLLWDHERPESEKVLQQVMQMHRTIWREKIVCRQEREVISQLSDKLNTLIASYSSAEMNPHDLLFMRLLSDFIQQRSQLQSKDQICDVCSFSSCQTGEKLIKLTLLLDEIIQNPAGLVPYRCDVMRDLTLSQEIGNRLPAE</sequence>
<feature type="modified residue" description="4-aspartylphosphate" evidence="1">
    <location>
        <position position="52"/>
    </location>
</feature>
<dbReference type="PANTHER" id="PTHR43228">
    <property type="entry name" value="TWO-COMPONENT RESPONSE REGULATOR"/>
    <property type="match status" value="1"/>
</dbReference>
<dbReference type="GO" id="GO:0000160">
    <property type="term" value="P:phosphorelay signal transduction system"/>
    <property type="evidence" value="ECO:0007669"/>
    <property type="project" value="InterPro"/>
</dbReference>